<dbReference type="SUPFAM" id="SSF52242">
    <property type="entry name" value="Cobalamin (vitamin B12)-binding domain"/>
    <property type="match status" value="1"/>
</dbReference>
<keyword evidence="2" id="KW-0238">DNA-binding</keyword>
<dbReference type="GO" id="GO:0046872">
    <property type="term" value="F:metal ion binding"/>
    <property type="evidence" value="ECO:0007669"/>
    <property type="project" value="InterPro"/>
</dbReference>
<dbReference type="InterPro" id="IPR036594">
    <property type="entry name" value="Meth_synthase_dom"/>
</dbReference>
<name>A0A975MPD2_9GAMM</name>
<protein>
    <submittedName>
        <fullName evidence="6">MerR family transcriptional regulator</fullName>
    </submittedName>
</protein>
<dbReference type="InterPro" id="IPR047057">
    <property type="entry name" value="MerR_fam"/>
</dbReference>
<gene>
    <name evidence="6" type="ORF">KEF85_02265</name>
</gene>
<proteinExistence type="predicted"/>
<dbReference type="Gene3D" id="1.10.1660.10">
    <property type="match status" value="1"/>
</dbReference>
<accession>A0A975MPD2</accession>
<evidence type="ECO:0000259" key="4">
    <source>
        <dbReference type="PROSITE" id="PS50937"/>
    </source>
</evidence>
<keyword evidence="1" id="KW-0805">Transcription regulation</keyword>
<dbReference type="Pfam" id="PF02607">
    <property type="entry name" value="B12-binding_2"/>
    <property type="match status" value="1"/>
</dbReference>
<dbReference type="Pfam" id="PF02310">
    <property type="entry name" value="B12-binding"/>
    <property type="match status" value="1"/>
</dbReference>
<dbReference type="AlphaFoldDB" id="A0A975MPD2"/>
<dbReference type="PROSITE" id="PS51332">
    <property type="entry name" value="B12_BINDING"/>
    <property type="match status" value="1"/>
</dbReference>
<dbReference type="Gene3D" id="3.40.50.280">
    <property type="entry name" value="Cobalamin-binding domain"/>
    <property type="match status" value="1"/>
</dbReference>
<dbReference type="KEGG" id="mpad:KEF85_02265"/>
<dbReference type="EMBL" id="CP073754">
    <property type="protein sequence ID" value="QWF71339.1"/>
    <property type="molecule type" value="Genomic_DNA"/>
</dbReference>
<dbReference type="SMART" id="SM00422">
    <property type="entry name" value="HTH_MERR"/>
    <property type="match status" value="1"/>
</dbReference>
<dbReference type="SUPFAM" id="SSF46955">
    <property type="entry name" value="Putative DNA-binding domain"/>
    <property type="match status" value="1"/>
</dbReference>
<dbReference type="InterPro" id="IPR036724">
    <property type="entry name" value="Cobalamin-bd_sf"/>
</dbReference>
<dbReference type="GO" id="GO:0003700">
    <property type="term" value="F:DNA-binding transcription factor activity"/>
    <property type="evidence" value="ECO:0007669"/>
    <property type="project" value="InterPro"/>
</dbReference>
<sequence length="301" mass="33835">MYSIKAIASLTGLGPETLRAWERRYRIIVPQRDENAHRFYSQLDLEKLLLLADLTRQGHAISKLSGLSVEELQKLSLPATVVTDHTLAFTEQIVQALQDYRIDRCEQLLKRALLASEPLVYLRDILSPTLTSVGELWHEGKINVAQEHMFSACVKRILLGMVNNIRSISANRPGILFATPSGDRHEFGILMCCLLAAEQHYNCYYLGPSVPAADMLDAARKLKVDIIVLSLIKTPPEPETEAALNAVVTAAKAEKFNIWLGGHGVEYWQGQYPDLARYCEMIANIDGFYSKAVRWRVGVRE</sequence>
<dbReference type="PANTHER" id="PTHR30204">
    <property type="entry name" value="REDOX-CYCLING DRUG-SENSING TRANSCRIPTIONAL ACTIVATOR SOXR"/>
    <property type="match status" value="1"/>
</dbReference>
<evidence type="ECO:0000313" key="7">
    <source>
        <dbReference type="Proteomes" id="UP000676649"/>
    </source>
</evidence>
<evidence type="ECO:0000256" key="2">
    <source>
        <dbReference type="ARBA" id="ARBA00023125"/>
    </source>
</evidence>
<evidence type="ECO:0000256" key="1">
    <source>
        <dbReference type="ARBA" id="ARBA00023015"/>
    </source>
</evidence>
<dbReference type="InterPro" id="IPR009061">
    <property type="entry name" value="DNA-bd_dom_put_sf"/>
</dbReference>
<dbReference type="RefSeq" id="WP_215583128.1">
    <property type="nucleotide sequence ID" value="NZ_CP073754.1"/>
</dbReference>
<dbReference type="InterPro" id="IPR000551">
    <property type="entry name" value="MerR-type_HTH_dom"/>
</dbReference>
<dbReference type="Proteomes" id="UP000676649">
    <property type="component" value="Chromosome"/>
</dbReference>
<dbReference type="Gene3D" id="1.10.1240.10">
    <property type="entry name" value="Methionine synthase domain"/>
    <property type="match status" value="1"/>
</dbReference>
<dbReference type="GO" id="GO:0003677">
    <property type="term" value="F:DNA binding"/>
    <property type="evidence" value="ECO:0007669"/>
    <property type="project" value="UniProtKB-KW"/>
</dbReference>
<dbReference type="CDD" id="cd02065">
    <property type="entry name" value="B12-binding_like"/>
    <property type="match status" value="1"/>
</dbReference>
<organism evidence="6 7">
    <name type="scientific">Methylomonas paludis</name>
    <dbReference type="NCBI Taxonomy" id="1173101"/>
    <lineage>
        <taxon>Bacteria</taxon>
        <taxon>Pseudomonadati</taxon>
        <taxon>Pseudomonadota</taxon>
        <taxon>Gammaproteobacteria</taxon>
        <taxon>Methylococcales</taxon>
        <taxon>Methylococcaceae</taxon>
        <taxon>Methylomonas</taxon>
    </lineage>
</organism>
<feature type="domain" description="HTH merR-type" evidence="4">
    <location>
        <begin position="1"/>
        <end position="58"/>
    </location>
</feature>
<dbReference type="InterPro" id="IPR003759">
    <property type="entry name" value="Cbl-bd_cap"/>
</dbReference>
<keyword evidence="7" id="KW-1185">Reference proteome</keyword>
<evidence type="ECO:0000259" key="5">
    <source>
        <dbReference type="PROSITE" id="PS51332"/>
    </source>
</evidence>
<reference evidence="6" key="1">
    <citation type="submission" date="2021-04" db="EMBL/GenBank/DDBJ databases">
        <title>Draft genome sequence data of methanotrophic Methylovulum sp. strain S1L and Methylomonas sp. strain S2AM isolated from boreal lake water columns.</title>
        <authorList>
            <person name="Rissanen A.J."/>
            <person name="Mangayil R."/>
            <person name="Svenning M.M."/>
            <person name="Khanongnuch R."/>
        </authorList>
    </citation>
    <scope>NUCLEOTIDE SEQUENCE</scope>
    <source>
        <strain evidence="6">S2AM</strain>
    </source>
</reference>
<evidence type="ECO:0000256" key="3">
    <source>
        <dbReference type="ARBA" id="ARBA00023163"/>
    </source>
</evidence>
<dbReference type="Pfam" id="PF13411">
    <property type="entry name" value="MerR_1"/>
    <property type="match status" value="1"/>
</dbReference>
<dbReference type="PANTHER" id="PTHR30204:SF67">
    <property type="entry name" value="HTH-TYPE TRANSCRIPTIONAL REGULATOR MLRA-RELATED"/>
    <property type="match status" value="1"/>
</dbReference>
<feature type="domain" description="B12-binding" evidence="5">
    <location>
        <begin position="172"/>
        <end position="301"/>
    </location>
</feature>
<dbReference type="GO" id="GO:0031419">
    <property type="term" value="F:cobalamin binding"/>
    <property type="evidence" value="ECO:0007669"/>
    <property type="project" value="InterPro"/>
</dbReference>
<keyword evidence="3" id="KW-0804">Transcription</keyword>
<evidence type="ECO:0000313" key="6">
    <source>
        <dbReference type="EMBL" id="QWF71339.1"/>
    </source>
</evidence>
<dbReference type="PROSITE" id="PS50937">
    <property type="entry name" value="HTH_MERR_2"/>
    <property type="match status" value="1"/>
</dbReference>
<dbReference type="InterPro" id="IPR006158">
    <property type="entry name" value="Cobalamin-bd"/>
</dbReference>